<feature type="transmembrane region" description="Helical" evidence="10">
    <location>
        <begin position="6"/>
        <end position="27"/>
    </location>
</feature>
<dbReference type="InterPro" id="IPR002401">
    <property type="entry name" value="Cyt_P450_E_grp-I"/>
</dbReference>
<evidence type="ECO:0000256" key="8">
    <source>
        <dbReference type="RuleBase" id="RU000461"/>
    </source>
</evidence>
<keyword evidence="12" id="KW-1185">Reference proteome</keyword>
<keyword evidence="4 8" id="KW-0560">Oxidoreductase</keyword>
<dbReference type="Proteomes" id="UP000070133">
    <property type="component" value="Unassembled WGS sequence"/>
</dbReference>
<dbReference type="InterPro" id="IPR050196">
    <property type="entry name" value="Cytochrome_P450_Monoox"/>
</dbReference>
<keyword evidence="2 7" id="KW-0349">Heme</keyword>
<feature type="compositionally biased region" description="Polar residues" evidence="9">
    <location>
        <begin position="668"/>
        <end position="700"/>
    </location>
</feature>
<evidence type="ECO:0008006" key="13">
    <source>
        <dbReference type="Google" id="ProtNLM"/>
    </source>
</evidence>
<evidence type="ECO:0000256" key="6">
    <source>
        <dbReference type="ARBA" id="ARBA00023033"/>
    </source>
</evidence>
<evidence type="ECO:0000256" key="3">
    <source>
        <dbReference type="ARBA" id="ARBA00022723"/>
    </source>
</evidence>
<keyword evidence="10" id="KW-0812">Transmembrane</keyword>
<evidence type="ECO:0000256" key="9">
    <source>
        <dbReference type="SAM" id="MobiDB-lite"/>
    </source>
</evidence>
<dbReference type="AlphaFoldDB" id="A0A139H8X9"/>
<dbReference type="OrthoDB" id="10029320at2759"/>
<dbReference type="GO" id="GO:0004497">
    <property type="term" value="F:monooxygenase activity"/>
    <property type="evidence" value="ECO:0007669"/>
    <property type="project" value="UniProtKB-KW"/>
</dbReference>
<comment type="cofactor">
    <cofactor evidence="7">
        <name>heme</name>
        <dbReference type="ChEBI" id="CHEBI:30413"/>
    </cofactor>
</comment>
<proteinExistence type="inferred from homology"/>
<keyword evidence="5 7" id="KW-0408">Iron</keyword>
<dbReference type="PANTHER" id="PTHR24291:SF50">
    <property type="entry name" value="BIFUNCTIONAL ALBAFLAVENONE MONOOXYGENASE_TERPENE SYNTHASE"/>
    <property type="match status" value="1"/>
</dbReference>
<evidence type="ECO:0000256" key="10">
    <source>
        <dbReference type="SAM" id="Phobius"/>
    </source>
</evidence>
<dbReference type="GO" id="GO:0020037">
    <property type="term" value="F:heme binding"/>
    <property type="evidence" value="ECO:0007669"/>
    <property type="project" value="InterPro"/>
</dbReference>
<evidence type="ECO:0000256" key="7">
    <source>
        <dbReference type="PIRSR" id="PIRSR602401-1"/>
    </source>
</evidence>
<evidence type="ECO:0000256" key="5">
    <source>
        <dbReference type="ARBA" id="ARBA00023004"/>
    </source>
</evidence>
<dbReference type="STRING" id="321146.A0A139H8X9"/>
<evidence type="ECO:0000256" key="4">
    <source>
        <dbReference type="ARBA" id="ARBA00023002"/>
    </source>
</evidence>
<keyword evidence="3 7" id="KW-0479">Metal-binding</keyword>
<dbReference type="PRINTS" id="PR00385">
    <property type="entry name" value="P450"/>
</dbReference>
<dbReference type="PROSITE" id="PS00086">
    <property type="entry name" value="CYTOCHROME_P450"/>
    <property type="match status" value="1"/>
</dbReference>
<dbReference type="SUPFAM" id="SSF48264">
    <property type="entry name" value="Cytochrome P450"/>
    <property type="match status" value="1"/>
</dbReference>
<dbReference type="PRINTS" id="PR00463">
    <property type="entry name" value="EP450I"/>
</dbReference>
<evidence type="ECO:0000313" key="12">
    <source>
        <dbReference type="Proteomes" id="UP000070133"/>
    </source>
</evidence>
<protein>
    <recommendedName>
        <fullName evidence="13">Cytochrome P450</fullName>
    </recommendedName>
</protein>
<dbReference type="Gene3D" id="1.10.630.10">
    <property type="entry name" value="Cytochrome P450"/>
    <property type="match status" value="1"/>
</dbReference>
<feature type="binding site" description="axial binding residue" evidence="7">
    <location>
        <position position="474"/>
    </location>
    <ligand>
        <name>heme</name>
        <dbReference type="ChEBI" id="CHEBI:30413"/>
    </ligand>
    <ligandPart>
        <name>Fe</name>
        <dbReference type="ChEBI" id="CHEBI:18248"/>
    </ligandPart>
</feature>
<comment type="caution">
    <text evidence="11">The sequence shown here is derived from an EMBL/GenBank/DDBJ whole genome shotgun (WGS) entry which is preliminary data.</text>
</comment>
<dbReference type="PANTHER" id="PTHR24291">
    <property type="entry name" value="CYTOCHROME P450 FAMILY 4"/>
    <property type="match status" value="1"/>
</dbReference>
<gene>
    <name evidence="11" type="ORF">AC578_7441</name>
</gene>
<keyword evidence="6 8" id="KW-0503">Monooxygenase</keyword>
<name>A0A139H8X9_9PEZI</name>
<keyword evidence="10" id="KW-0472">Membrane</keyword>
<dbReference type="EMBL" id="LFZN01000103">
    <property type="protein sequence ID" value="KXS98905.1"/>
    <property type="molecule type" value="Genomic_DNA"/>
</dbReference>
<dbReference type="GO" id="GO:0005506">
    <property type="term" value="F:iron ion binding"/>
    <property type="evidence" value="ECO:0007669"/>
    <property type="project" value="InterPro"/>
</dbReference>
<sequence>MQVQDLTGTHLISAAGLLLAAVILRFLQRLHFHRNLVKGLPGPPHSYVFGSLISMGKVAAKQPPNAAPQALMQCVKTAYNLPDAFYFDPWPMGPPAMVITNPDMANQVTMKHNPPKHPLVAEFMVNFGGKYDLVSEEGAVWKKWRSAFNPGFAPGHLITQVPTIVDECQVFCDIMEERARNNELFRMEPAATKLTVNIIGKIVLDLDLNAQRGHNVLVDSFMSQVRWQKIGVQYQPSELWDIRRPIIQRYNNWRMHRWLSDRLEERFAGLEARGKSKHVIDLALEAYLKEIKGQKGNIDASKIRKLDPDFKEAAISNMKTFTFAGHDTTSSTICYAFYYLSQCPEALAKIRKEHEEVFGPDPDDAAQKLKSDPHLLSKMDYTLAVTKEVLRLQPPASTIRLGQENLTLHNPDTGENMPTNHFMLWPVNVGMHRNPRNWPNPDVFDPDRFIPGSAIYAENNKDAWVPFSKGVRNCIGQELAIIETKTILAMIVRKFDFVSAYDEIEKLIGDGSSYPNYLSGVREVFGERAYQVQIGTAKPAEGMPCRMKLAKNVHSVNADHNAKKIPCAKPSLVVRPGQAGYQRTRAKASKKKPVAAFSNDVHRSRAILNIVQSPPSSSAYLIGAFYTGLHISFAKGTDANQDDGNSSDDAVMPRRERELHGLGLVGKNSRQFTESSHGQARNAQNSHNGTTAHPLTTLNS</sequence>
<organism evidence="11 12">
    <name type="scientific">Pseudocercospora eumusae</name>
    <dbReference type="NCBI Taxonomy" id="321146"/>
    <lineage>
        <taxon>Eukaryota</taxon>
        <taxon>Fungi</taxon>
        <taxon>Dikarya</taxon>
        <taxon>Ascomycota</taxon>
        <taxon>Pezizomycotina</taxon>
        <taxon>Dothideomycetes</taxon>
        <taxon>Dothideomycetidae</taxon>
        <taxon>Mycosphaerellales</taxon>
        <taxon>Mycosphaerellaceae</taxon>
        <taxon>Pseudocercospora</taxon>
    </lineage>
</organism>
<reference evidence="11 12" key="1">
    <citation type="submission" date="2015-07" db="EMBL/GenBank/DDBJ databases">
        <title>Comparative genomics of the Sigatoka disease complex on banana suggests a link between parallel evolutionary changes in Pseudocercospora fijiensis and Pseudocercospora eumusae and increased virulence on the banana host.</title>
        <authorList>
            <person name="Chang T.-C."/>
            <person name="Salvucci A."/>
            <person name="Crous P.W."/>
            <person name="Stergiopoulos I."/>
        </authorList>
    </citation>
    <scope>NUCLEOTIDE SEQUENCE [LARGE SCALE GENOMIC DNA]</scope>
    <source>
        <strain evidence="11 12">CBS 114824</strain>
    </source>
</reference>
<evidence type="ECO:0000256" key="2">
    <source>
        <dbReference type="ARBA" id="ARBA00022617"/>
    </source>
</evidence>
<keyword evidence="10" id="KW-1133">Transmembrane helix</keyword>
<dbReference type="GO" id="GO:0016705">
    <property type="term" value="F:oxidoreductase activity, acting on paired donors, with incorporation or reduction of molecular oxygen"/>
    <property type="evidence" value="ECO:0007669"/>
    <property type="project" value="InterPro"/>
</dbReference>
<dbReference type="CDD" id="cd11051">
    <property type="entry name" value="CYP59-like"/>
    <property type="match status" value="1"/>
</dbReference>
<accession>A0A139H8X9</accession>
<dbReference type="InterPro" id="IPR017972">
    <property type="entry name" value="Cyt_P450_CS"/>
</dbReference>
<evidence type="ECO:0000313" key="11">
    <source>
        <dbReference type="EMBL" id="KXS98905.1"/>
    </source>
</evidence>
<comment type="similarity">
    <text evidence="1 8">Belongs to the cytochrome P450 family.</text>
</comment>
<feature type="region of interest" description="Disordered" evidence="9">
    <location>
        <begin position="663"/>
        <end position="700"/>
    </location>
</feature>
<dbReference type="InterPro" id="IPR001128">
    <property type="entry name" value="Cyt_P450"/>
</dbReference>
<dbReference type="Pfam" id="PF00067">
    <property type="entry name" value="p450"/>
    <property type="match status" value="1"/>
</dbReference>
<dbReference type="InterPro" id="IPR036396">
    <property type="entry name" value="Cyt_P450_sf"/>
</dbReference>
<evidence type="ECO:0000256" key="1">
    <source>
        <dbReference type="ARBA" id="ARBA00010617"/>
    </source>
</evidence>